<proteinExistence type="predicted"/>
<dbReference type="Proteomes" id="UP000001070">
    <property type="component" value="Unassembled WGS sequence"/>
</dbReference>
<feature type="compositionally biased region" description="Basic and acidic residues" evidence="1">
    <location>
        <begin position="50"/>
        <end position="64"/>
    </location>
</feature>
<organism evidence="3">
    <name type="scientific">Drosophila grimshawi</name>
    <name type="common">Hawaiian fruit fly</name>
    <name type="synonym">Idiomyia grimshawi</name>
    <dbReference type="NCBI Taxonomy" id="7222"/>
    <lineage>
        <taxon>Eukaryota</taxon>
        <taxon>Metazoa</taxon>
        <taxon>Ecdysozoa</taxon>
        <taxon>Arthropoda</taxon>
        <taxon>Hexapoda</taxon>
        <taxon>Insecta</taxon>
        <taxon>Pterygota</taxon>
        <taxon>Neoptera</taxon>
        <taxon>Endopterygota</taxon>
        <taxon>Diptera</taxon>
        <taxon>Brachycera</taxon>
        <taxon>Muscomorpha</taxon>
        <taxon>Ephydroidea</taxon>
        <taxon>Drosophilidae</taxon>
        <taxon>Drosophila</taxon>
        <taxon>Hawaiian Drosophila</taxon>
    </lineage>
</organism>
<evidence type="ECO:0000313" key="2">
    <source>
        <dbReference type="EMBL" id="EDV96499.1"/>
    </source>
</evidence>
<evidence type="ECO:0000256" key="1">
    <source>
        <dbReference type="SAM" id="MobiDB-lite"/>
    </source>
</evidence>
<feature type="compositionally biased region" description="Polar residues" evidence="1">
    <location>
        <begin position="1"/>
        <end position="14"/>
    </location>
</feature>
<feature type="region of interest" description="Disordered" evidence="1">
    <location>
        <begin position="1"/>
        <end position="114"/>
    </location>
</feature>
<dbReference type="EMBL" id="CH916366">
    <property type="protein sequence ID" value="EDV96499.1"/>
    <property type="molecule type" value="Genomic_DNA"/>
</dbReference>
<gene>
    <name evidence="2" type="primary">Dgri\GH15158</name>
    <name evidence="2" type="ORF">Dgri_GH15158</name>
</gene>
<protein>
    <submittedName>
        <fullName evidence="2">GH15158</fullName>
    </submittedName>
</protein>
<sequence length="114" mass="13121">MSNEYGQASLQESPTAKCHQQQQQQQQKEQKENAGGVINQRHGTRQPQRRTADAQRQRLWRETGEVECQPQGGNKGPNDQAATAAFRLLPSKQQQQQQQQQQHQQQQQQQQQPP</sequence>
<reference evidence="2 3" key="1">
    <citation type="journal article" date="2007" name="Nature">
        <title>Evolution of genes and genomes on the Drosophila phylogeny.</title>
        <authorList>
            <consortium name="Drosophila 12 Genomes Consortium"/>
            <person name="Clark A.G."/>
            <person name="Eisen M.B."/>
            <person name="Smith D.R."/>
            <person name="Bergman C.M."/>
            <person name="Oliver B."/>
            <person name="Markow T.A."/>
            <person name="Kaufman T.C."/>
            <person name="Kellis M."/>
            <person name="Gelbart W."/>
            <person name="Iyer V.N."/>
            <person name="Pollard D.A."/>
            <person name="Sackton T.B."/>
            <person name="Larracuente A.M."/>
            <person name="Singh N.D."/>
            <person name="Abad J.P."/>
            <person name="Abt D.N."/>
            <person name="Adryan B."/>
            <person name="Aguade M."/>
            <person name="Akashi H."/>
            <person name="Anderson W.W."/>
            <person name="Aquadro C.F."/>
            <person name="Ardell D.H."/>
            <person name="Arguello R."/>
            <person name="Artieri C.G."/>
            <person name="Barbash D.A."/>
            <person name="Barker D."/>
            <person name="Barsanti P."/>
            <person name="Batterham P."/>
            <person name="Batzoglou S."/>
            <person name="Begun D."/>
            <person name="Bhutkar A."/>
            <person name="Blanco E."/>
            <person name="Bosak S.A."/>
            <person name="Bradley R.K."/>
            <person name="Brand A.D."/>
            <person name="Brent M.R."/>
            <person name="Brooks A.N."/>
            <person name="Brown R.H."/>
            <person name="Butlin R.K."/>
            <person name="Caggese C."/>
            <person name="Calvi B.R."/>
            <person name="Bernardo de Carvalho A."/>
            <person name="Caspi A."/>
            <person name="Castrezana S."/>
            <person name="Celniker S.E."/>
            <person name="Chang J.L."/>
            <person name="Chapple C."/>
            <person name="Chatterji S."/>
            <person name="Chinwalla A."/>
            <person name="Civetta A."/>
            <person name="Clifton S.W."/>
            <person name="Comeron J.M."/>
            <person name="Costello J.C."/>
            <person name="Coyne J.A."/>
            <person name="Daub J."/>
            <person name="David R.G."/>
            <person name="Delcher A.L."/>
            <person name="Delehaunty K."/>
            <person name="Do C.B."/>
            <person name="Ebling H."/>
            <person name="Edwards K."/>
            <person name="Eickbush T."/>
            <person name="Evans J.D."/>
            <person name="Filipski A."/>
            <person name="Findeiss S."/>
            <person name="Freyhult E."/>
            <person name="Fulton L."/>
            <person name="Fulton R."/>
            <person name="Garcia A.C."/>
            <person name="Gardiner A."/>
            <person name="Garfield D.A."/>
            <person name="Garvin B.E."/>
            <person name="Gibson G."/>
            <person name="Gilbert D."/>
            <person name="Gnerre S."/>
            <person name="Godfrey J."/>
            <person name="Good R."/>
            <person name="Gotea V."/>
            <person name="Gravely B."/>
            <person name="Greenberg A.J."/>
            <person name="Griffiths-Jones S."/>
            <person name="Gross S."/>
            <person name="Guigo R."/>
            <person name="Gustafson E.A."/>
            <person name="Haerty W."/>
            <person name="Hahn M.W."/>
            <person name="Halligan D.L."/>
            <person name="Halpern A.L."/>
            <person name="Halter G.M."/>
            <person name="Han M.V."/>
            <person name="Heger A."/>
            <person name="Hillier L."/>
            <person name="Hinrichs A.S."/>
            <person name="Holmes I."/>
            <person name="Hoskins R.A."/>
            <person name="Hubisz M.J."/>
            <person name="Hultmark D."/>
            <person name="Huntley M.A."/>
            <person name="Jaffe D.B."/>
            <person name="Jagadeeshan S."/>
            <person name="Jeck W.R."/>
            <person name="Johnson J."/>
            <person name="Jones C.D."/>
            <person name="Jordan W.C."/>
            <person name="Karpen G.H."/>
            <person name="Kataoka E."/>
            <person name="Keightley P.D."/>
            <person name="Kheradpour P."/>
            <person name="Kirkness E.F."/>
            <person name="Koerich L.B."/>
            <person name="Kristiansen K."/>
            <person name="Kudrna D."/>
            <person name="Kulathinal R.J."/>
            <person name="Kumar S."/>
            <person name="Kwok R."/>
            <person name="Lander E."/>
            <person name="Langley C.H."/>
            <person name="Lapoint R."/>
            <person name="Lazzaro B.P."/>
            <person name="Lee S.J."/>
            <person name="Levesque L."/>
            <person name="Li R."/>
            <person name="Lin C.F."/>
            <person name="Lin M.F."/>
            <person name="Lindblad-Toh K."/>
            <person name="Llopart A."/>
            <person name="Long M."/>
            <person name="Low L."/>
            <person name="Lozovsky E."/>
            <person name="Lu J."/>
            <person name="Luo M."/>
            <person name="Machado C.A."/>
            <person name="Makalowski W."/>
            <person name="Marzo M."/>
            <person name="Matsuda M."/>
            <person name="Matzkin L."/>
            <person name="McAllister B."/>
            <person name="McBride C.S."/>
            <person name="McKernan B."/>
            <person name="McKernan K."/>
            <person name="Mendez-Lago M."/>
            <person name="Minx P."/>
            <person name="Mollenhauer M.U."/>
            <person name="Montooth K."/>
            <person name="Mount S.M."/>
            <person name="Mu X."/>
            <person name="Myers E."/>
            <person name="Negre B."/>
            <person name="Newfeld S."/>
            <person name="Nielsen R."/>
            <person name="Noor M.A."/>
            <person name="O'Grady P."/>
            <person name="Pachter L."/>
            <person name="Papaceit M."/>
            <person name="Parisi M.J."/>
            <person name="Parisi M."/>
            <person name="Parts L."/>
            <person name="Pedersen J.S."/>
            <person name="Pesole G."/>
            <person name="Phillippy A.M."/>
            <person name="Ponting C.P."/>
            <person name="Pop M."/>
            <person name="Porcelli D."/>
            <person name="Powell J.R."/>
            <person name="Prohaska S."/>
            <person name="Pruitt K."/>
            <person name="Puig M."/>
            <person name="Quesneville H."/>
            <person name="Ram K.R."/>
            <person name="Rand D."/>
            <person name="Rasmussen M.D."/>
            <person name="Reed L.K."/>
            <person name="Reenan R."/>
            <person name="Reily A."/>
            <person name="Remington K.A."/>
            <person name="Rieger T.T."/>
            <person name="Ritchie M.G."/>
            <person name="Robin C."/>
            <person name="Rogers Y.H."/>
            <person name="Rohde C."/>
            <person name="Rozas J."/>
            <person name="Rubenfield M.J."/>
            <person name="Ruiz A."/>
            <person name="Russo S."/>
            <person name="Salzberg S.L."/>
            <person name="Sanchez-Gracia A."/>
            <person name="Saranga D.J."/>
            <person name="Sato H."/>
            <person name="Schaeffer S.W."/>
            <person name="Schatz M.C."/>
            <person name="Schlenke T."/>
            <person name="Schwartz R."/>
            <person name="Segarra C."/>
            <person name="Singh R.S."/>
            <person name="Sirot L."/>
            <person name="Sirota M."/>
            <person name="Sisneros N.B."/>
            <person name="Smith C.D."/>
            <person name="Smith T.F."/>
            <person name="Spieth J."/>
            <person name="Stage D.E."/>
            <person name="Stark A."/>
            <person name="Stephan W."/>
            <person name="Strausberg R.L."/>
            <person name="Strempel S."/>
            <person name="Sturgill D."/>
            <person name="Sutton G."/>
            <person name="Sutton G.G."/>
            <person name="Tao W."/>
            <person name="Teichmann S."/>
            <person name="Tobari Y.N."/>
            <person name="Tomimura Y."/>
            <person name="Tsolas J.M."/>
            <person name="Valente V.L."/>
            <person name="Venter E."/>
            <person name="Venter J.C."/>
            <person name="Vicario S."/>
            <person name="Vieira F.G."/>
            <person name="Vilella A.J."/>
            <person name="Villasante A."/>
            <person name="Walenz B."/>
            <person name="Wang J."/>
            <person name="Wasserman M."/>
            <person name="Watts T."/>
            <person name="Wilson D."/>
            <person name="Wilson R.K."/>
            <person name="Wing R.A."/>
            <person name="Wolfner M.F."/>
            <person name="Wong A."/>
            <person name="Wong G.K."/>
            <person name="Wu C.I."/>
            <person name="Wu G."/>
            <person name="Yamamoto D."/>
            <person name="Yang H.P."/>
            <person name="Yang S.P."/>
            <person name="Yorke J.A."/>
            <person name="Yoshida K."/>
            <person name="Zdobnov E."/>
            <person name="Zhang P."/>
            <person name="Zhang Y."/>
            <person name="Zimin A.V."/>
            <person name="Baldwin J."/>
            <person name="Abdouelleil A."/>
            <person name="Abdulkadir J."/>
            <person name="Abebe A."/>
            <person name="Abera B."/>
            <person name="Abreu J."/>
            <person name="Acer S.C."/>
            <person name="Aftuck L."/>
            <person name="Alexander A."/>
            <person name="An P."/>
            <person name="Anderson E."/>
            <person name="Anderson S."/>
            <person name="Arachi H."/>
            <person name="Azer M."/>
            <person name="Bachantsang P."/>
            <person name="Barry A."/>
            <person name="Bayul T."/>
            <person name="Berlin A."/>
            <person name="Bessette D."/>
            <person name="Bloom T."/>
            <person name="Blye J."/>
            <person name="Boguslavskiy L."/>
            <person name="Bonnet C."/>
            <person name="Boukhgalter B."/>
            <person name="Bourzgui I."/>
            <person name="Brown A."/>
            <person name="Cahill P."/>
            <person name="Channer S."/>
            <person name="Cheshatsang Y."/>
            <person name="Chuda L."/>
            <person name="Citroen M."/>
            <person name="Collymore A."/>
            <person name="Cooke P."/>
            <person name="Costello M."/>
            <person name="D'Aco K."/>
            <person name="Daza R."/>
            <person name="De Haan G."/>
            <person name="DeGray S."/>
            <person name="DeMaso C."/>
            <person name="Dhargay N."/>
            <person name="Dooley K."/>
            <person name="Dooley E."/>
            <person name="Doricent M."/>
            <person name="Dorje P."/>
            <person name="Dorjee K."/>
            <person name="Dupes A."/>
            <person name="Elong R."/>
            <person name="Falk J."/>
            <person name="Farina A."/>
            <person name="Faro S."/>
            <person name="Ferguson D."/>
            <person name="Fisher S."/>
            <person name="Foley C.D."/>
            <person name="Franke A."/>
            <person name="Friedrich D."/>
            <person name="Gadbois L."/>
            <person name="Gearin G."/>
            <person name="Gearin C.R."/>
            <person name="Giannoukos G."/>
            <person name="Goode T."/>
            <person name="Graham J."/>
            <person name="Grandbois E."/>
            <person name="Grewal S."/>
            <person name="Gyaltsen K."/>
            <person name="Hafez N."/>
            <person name="Hagos B."/>
            <person name="Hall J."/>
            <person name="Henson C."/>
            <person name="Hollinger A."/>
            <person name="Honan T."/>
            <person name="Huard M.D."/>
            <person name="Hughes L."/>
            <person name="Hurhula B."/>
            <person name="Husby M.E."/>
            <person name="Kamat A."/>
            <person name="Kanga B."/>
            <person name="Kashin S."/>
            <person name="Khazanovich D."/>
            <person name="Kisner P."/>
            <person name="Lance K."/>
            <person name="Lara M."/>
            <person name="Lee W."/>
            <person name="Lennon N."/>
            <person name="Letendre F."/>
            <person name="LeVine R."/>
            <person name="Lipovsky A."/>
            <person name="Liu X."/>
            <person name="Liu J."/>
            <person name="Liu S."/>
            <person name="Lokyitsang T."/>
            <person name="Lokyitsang Y."/>
            <person name="Lubonja R."/>
            <person name="Lui A."/>
            <person name="MacDonald P."/>
            <person name="Magnisalis V."/>
            <person name="Maru K."/>
            <person name="Matthews C."/>
            <person name="McCusker W."/>
            <person name="McDonough S."/>
            <person name="Mehta T."/>
            <person name="Meldrim J."/>
            <person name="Meneus L."/>
            <person name="Mihai O."/>
            <person name="Mihalev A."/>
            <person name="Mihova T."/>
            <person name="Mittelman R."/>
            <person name="Mlenga V."/>
            <person name="Montmayeur A."/>
            <person name="Mulrain L."/>
            <person name="Navidi A."/>
            <person name="Naylor J."/>
            <person name="Negash T."/>
            <person name="Nguyen T."/>
            <person name="Nguyen N."/>
            <person name="Nicol R."/>
            <person name="Norbu C."/>
            <person name="Norbu N."/>
            <person name="Novod N."/>
            <person name="O'Neill B."/>
            <person name="Osman S."/>
            <person name="Markiewicz E."/>
            <person name="Oyono O.L."/>
            <person name="Patti C."/>
            <person name="Phunkhang P."/>
            <person name="Pierre F."/>
            <person name="Priest M."/>
            <person name="Raghuraman S."/>
            <person name="Rege F."/>
            <person name="Reyes R."/>
            <person name="Rise C."/>
            <person name="Rogov P."/>
            <person name="Ross K."/>
            <person name="Ryan E."/>
            <person name="Settipalli S."/>
            <person name="Shea T."/>
            <person name="Sherpa N."/>
            <person name="Shi L."/>
            <person name="Shih D."/>
            <person name="Sparrow T."/>
            <person name="Spaulding J."/>
            <person name="Stalker J."/>
            <person name="Stange-Thomann N."/>
            <person name="Stavropoulos S."/>
            <person name="Stone C."/>
            <person name="Strader C."/>
            <person name="Tesfaye S."/>
            <person name="Thomson T."/>
            <person name="Thoulutsang Y."/>
            <person name="Thoulutsang D."/>
            <person name="Topham K."/>
            <person name="Topping I."/>
            <person name="Tsamla T."/>
            <person name="Vassiliev H."/>
            <person name="Vo A."/>
            <person name="Wangchuk T."/>
            <person name="Wangdi T."/>
            <person name="Weiand M."/>
            <person name="Wilkinson J."/>
            <person name="Wilson A."/>
            <person name="Yadav S."/>
            <person name="Young G."/>
            <person name="Yu Q."/>
            <person name="Zembek L."/>
            <person name="Zhong D."/>
            <person name="Zimmer A."/>
            <person name="Zwirko Z."/>
            <person name="Jaffe D.B."/>
            <person name="Alvarez P."/>
            <person name="Brockman W."/>
            <person name="Butler J."/>
            <person name="Chin C."/>
            <person name="Gnerre S."/>
            <person name="Grabherr M."/>
            <person name="Kleber M."/>
            <person name="Mauceli E."/>
            <person name="MacCallum I."/>
        </authorList>
    </citation>
    <scope>NUCLEOTIDE SEQUENCE [LARGE SCALE GENOMIC DNA]</scope>
    <source>
        <strain evidence="3">Tucson 15287-2541.00</strain>
    </source>
</reference>
<keyword evidence="3" id="KW-1185">Reference proteome</keyword>
<dbReference type="InParanoid" id="B4IXX8"/>
<dbReference type="HOGENOM" id="CLU_2123587_0_0_1"/>
<dbReference type="AlphaFoldDB" id="B4IXX8"/>
<accession>B4IXX8</accession>
<evidence type="ECO:0000313" key="3">
    <source>
        <dbReference type="Proteomes" id="UP000001070"/>
    </source>
</evidence>
<feature type="compositionally biased region" description="Low complexity" evidence="1">
    <location>
        <begin position="93"/>
        <end position="114"/>
    </location>
</feature>
<name>B4IXX8_DROGR</name>